<evidence type="ECO:0000313" key="7">
    <source>
        <dbReference type="EMBL" id="MEC4719976.1"/>
    </source>
</evidence>
<protein>
    <submittedName>
        <fullName evidence="7">Sulfur oxidation c-type cytochrome SoxX</fullName>
    </submittedName>
</protein>
<accession>A0ABU6J958</accession>
<dbReference type="InterPro" id="IPR030999">
    <property type="entry name" value="Thiosulf_SoxX"/>
</dbReference>
<dbReference type="InterPro" id="IPR009056">
    <property type="entry name" value="Cyt_c-like_dom"/>
</dbReference>
<evidence type="ECO:0000256" key="3">
    <source>
        <dbReference type="ARBA" id="ARBA00023004"/>
    </source>
</evidence>
<evidence type="ECO:0000256" key="4">
    <source>
        <dbReference type="PROSITE-ProRule" id="PRU00433"/>
    </source>
</evidence>
<evidence type="ECO:0000259" key="6">
    <source>
        <dbReference type="PROSITE" id="PS51007"/>
    </source>
</evidence>
<proteinExistence type="predicted"/>
<organism evidence="7 8">
    <name type="scientific">Noviherbaspirillum album</name>
    <dbReference type="NCBI Taxonomy" id="3080276"/>
    <lineage>
        <taxon>Bacteria</taxon>
        <taxon>Pseudomonadati</taxon>
        <taxon>Pseudomonadota</taxon>
        <taxon>Betaproteobacteria</taxon>
        <taxon>Burkholderiales</taxon>
        <taxon>Oxalobacteraceae</taxon>
        <taxon>Noviherbaspirillum</taxon>
    </lineage>
</organism>
<evidence type="ECO:0000256" key="1">
    <source>
        <dbReference type="ARBA" id="ARBA00022617"/>
    </source>
</evidence>
<feature type="signal peptide" evidence="5">
    <location>
        <begin position="1"/>
        <end position="21"/>
    </location>
</feature>
<dbReference type="Gene3D" id="1.10.760.10">
    <property type="entry name" value="Cytochrome c-like domain"/>
    <property type="match status" value="1"/>
</dbReference>
<sequence length="160" mass="16946">MRAIALMLLGCAAGAASSVQAAGDASPAMRIDGDEIRAPLEGKRGDVARGRAIVANRQVGLCLLCHTGPIPEERFQGNLAPDLSGAGSRWSEGQLRLRIADAVRLNPATIMPSYYRTEGLARVSPAVQGKPILDAQQIEDVVAYLRTLRNGAAEKNDEAK</sequence>
<dbReference type="EMBL" id="JAWIIV010000009">
    <property type="protein sequence ID" value="MEC4719976.1"/>
    <property type="molecule type" value="Genomic_DNA"/>
</dbReference>
<dbReference type="PROSITE" id="PS51007">
    <property type="entry name" value="CYTC"/>
    <property type="match status" value="1"/>
</dbReference>
<evidence type="ECO:0000313" key="8">
    <source>
        <dbReference type="Proteomes" id="UP001352263"/>
    </source>
</evidence>
<dbReference type="Proteomes" id="UP001352263">
    <property type="component" value="Unassembled WGS sequence"/>
</dbReference>
<dbReference type="SUPFAM" id="SSF46626">
    <property type="entry name" value="Cytochrome c"/>
    <property type="match status" value="1"/>
</dbReference>
<keyword evidence="8" id="KW-1185">Reference proteome</keyword>
<keyword evidence="1 4" id="KW-0349">Heme</keyword>
<dbReference type="RefSeq" id="WP_326506691.1">
    <property type="nucleotide sequence ID" value="NZ_JAWIIV010000009.1"/>
</dbReference>
<keyword evidence="3 4" id="KW-0408">Iron</keyword>
<dbReference type="InterPro" id="IPR036909">
    <property type="entry name" value="Cyt_c-like_dom_sf"/>
</dbReference>
<reference evidence="7 8" key="1">
    <citation type="submission" date="2023-10" db="EMBL/GenBank/DDBJ databases">
        <title>Noviherbaspirillum sp. CPCC 100848 genome assembly.</title>
        <authorList>
            <person name="Li X.Y."/>
            <person name="Fang X.M."/>
        </authorList>
    </citation>
    <scope>NUCLEOTIDE SEQUENCE [LARGE SCALE GENOMIC DNA]</scope>
    <source>
        <strain evidence="7 8">CPCC 100848</strain>
    </source>
</reference>
<keyword evidence="2 4" id="KW-0479">Metal-binding</keyword>
<evidence type="ECO:0000256" key="2">
    <source>
        <dbReference type="ARBA" id="ARBA00022723"/>
    </source>
</evidence>
<name>A0ABU6J958_9BURK</name>
<gene>
    <name evidence="7" type="primary">soxX</name>
    <name evidence="7" type="ORF">RY831_12510</name>
</gene>
<comment type="caution">
    <text evidence="7">The sequence shown here is derived from an EMBL/GenBank/DDBJ whole genome shotgun (WGS) entry which is preliminary data.</text>
</comment>
<dbReference type="Pfam" id="PF00034">
    <property type="entry name" value="Cytochrom_C"/>
    <property type="match status" value="1"/>
</dbReference>
<dbReference type="NCBIfam" id="TIGR04485">
    <property type="entry name" value="thiosulf_SoxX"/>
    <property type="match status" value="1"/>
</dbReference>
<feature type="chain" id="PRO_5045767270" evidence="5">
    <location>
        <begin position="22"/>
        <end position="160"/>
    </location>
</feature>
<keyword evidence="5" id="KW-0732">Signal</keyword>
<feature type="domain" description="Cytochrome c" evidence="6">
    <location>
        <begin position="45"/>
        <end position="149"/>
    </location>
</feature>
<evidence type="ECO:0000256" key="5">
    <source>
        <dbReference type="SAM" id="SignalP"/>
    </source>
</evidence>